<feature type="domain" description="Protein kinase" evidence="12">
    <location>
        <begin position="235"/>
        <end position="508"/>
    </location>
</feature>
<feature type="binding site" evidence="10">
    <location>
        <position position="266"/>
    </location>
    <ligand>
        <name>ATP</name>
        <dbReference type="ChEBI" id="CHEBI:30616"/>
    </ligand>
</feature>
<dbReference type="GO" id="GO:0005524">
    <property type="term" value="F:ATP binding"/>
    <property type="evidence" value="ECO:0007669"/>
    <property type="project" value="UniProtKB-UniRule"/>
</dbReference>
<keyword evidence="2" id="KW-0723">Serine/threonine-protein kinase</keyword>
<evidence type="ECO:0000256" key="2">
    <source>
        <dbReference type="ARBA" id="ARBA00022527"/>
    </source>
</evidence>
<dbReference type="Proteomes" id="UP000772434">
    <property type="component" value="Unassembled WGS sequence"/>
</dbReference>
<keyword evidence="3" id="KW-0808">Transferase</keyword>
<gene>
    <name evidence="13" type="ORF">BDP27DRAFT_1381477</name>
</gene>
<organism evidence="13 14">
    <name type="scientific">Rhodocollybia butyracea</name>
    <dbReference type="NCBI Taxonomy" id="206335"/>
    <lineage>
        <taxon>Eukaryota</taxon>
        <taxon>Fungi</taxon>
        <taxon>Dikarya</taxon>
        <taxon>Basidiomycota</taxon>
        <taxon>Agaricomycotina</taxon>
        <taxon>Agaricomycetes</taxon>
        <taxon>Agaricomycetidae</taxon>
        <taxon>Agaricales</taxon>
        <taxon>Marasmiineae</taxon>
        <taxon>Omphalotaceae</taxon>
        <taxon>Rhodocollybia</taxon>
    </lineage>
</organism>
<evidence type="ECO:0000256" key="11">
    <source>
        <dbReference type="SAM" id="MobiDB-lite"/>
    </source>
</evidence>
<dbReference type="PANTHER" id="PTHR24343:SF558">
    <property type="entry name" value="PROTEIN KINASE DOMAIN-CONTAINING PROTEIN"/>
    <property type="match status" value="1"/>
</dbReference>
<dbReference type="GO" id="GO:0030003">
    <property type="term" value="P:intracellular monoatomic cation homeostasis"/>
    <property type="evidence" value="ECO:0007669"/>
    <property type="project" value="TreeGrafter"/>
</dbReference>
<dbReference type="EC" id="2.7.11.1" evidence="1"/>
<evidence type="ECO:0000256" key="10">
    <source>
        <dbReference type="PROSITE-ProRule" id="PRU10141"/>
    </source>
</evidence>
<dbReference type="EMBL" id="JADNRY010000015">
    <property type="protein sequence ID" value="KAF9074041.1"/>
    <property type="molecule type" value="Genomic_DNA"/>
</dbReference>
<dbReference type="PROSITE" id="PS00108">
    <property type="entry name" value="PROTEIN_KINASE_ST"/>
    <property type="match status" value="1"/>
</dbReference>
<dbReference type="GO" id="GO:0005829">
    <property type="term" value="C:cytosol"/>
    <property type="evidence" value="ECO:0007669"/>
    <property type="project" value="TreeGrafter"/>
</dbReference>
<comment type="catalytic activity">
    <reaction evidence="7">
        <text>L-threonyl-[protein] + ATP = O-phospho-L-threonyl-[protein] + ADP + H(+)</text>
        <dbReference type="Rhea" id="RHEA:46608"/>
        <dbReference type="Rhea" id="RHEA-COMP:11060"/>
        <dbReference type="Rhea" id="RHEA-COMP:11605"/>
        <dbReference type="ChEBI" id="CHEBI:15378"/>
        <dbReference type="ChEBI" id="CHEBI:30013"/>
        <dbReference type="ChEBI" id="CHEBI:30616"/>
        <dbReference type="ChEBI" id="CHEBI:61977"/>
        <dbReference type="ChEBI" id="CHEBI:456216"/>
        <dbReference type="EC" id="2.7.11.1"/>
    </reaction>
</comment>
<dbReference type="FunFam" id="1.10.510.10:FF:000183">
    <property type="entry name" value="Serine/threonine-protein kinase hal4"/>
    <property type="match status" value="1"/>
</dbReference>
<dbReference type="GO" id="GO:0004674">
    <property type="term" value="F:protein serine/threonine kinase activity"/>
    <property type="evidence" value="ECO:0007669"/>
    <property type="project" value="UniProtKB-KW"/>
</dbReference>
<dbReference type="Pfam" id="PF00069">
    <property type="entry name" value="Pkinase"/>
    <property type="match status" value="1"/>
</dbReference>
<reference evidence="13" key="1">
    <citation type="submission" date="2020-11" db="EMBL/GenBank/DDBJ databases">
        <authorList>
            <consortium name="DOE Joint Genome Institute"/>
            <person name="Ahrendt S."/>
            <person name="Riley R."/>
            <person name="Andreopoulos W."/>
            <person name="Labutti K."/>
            <person name="Pangilinan J."/>
            <person name="Ruiz-Duenas F.J."/>
            <person name="Barrasa J.M."/>
            <person name="Sanchez-Garcia M."/>
            <person name="Camarero S."/>
            <person name="Miyauchi S."/>
            <person name="Serrano A."/>
            <person name="Linde D."/>
            <person name="Babiker R."/>
            <person name="Drula E."/>
            <person name="Ayuso-Fernandez I."/>
            <person name="Pacheco R."/>
            <person name="Padilla G."/>
            <person name="Ferreira P."/>
            <person name="Barriuso J."/>
            <person name="Kellner H."/>
            <person name="Castanera R."/>
            <person name="Alfaro M."/>
            <person name="Ramirez L."/>
            <person name="Pisabarro A.G."/>
            <person name="Kuo A."/>
            <person name="Tritt A."/>
            <person name="Lipzen A."/>
            <person name="He G."/>
            <person name="Yan M."/>
            <person name="Ng V."/>
            <person name="Cullen D."/>
            <person name="Martin F."/>
            <person name="Rosso M.-N."/>
            <person name="Henrissat B."/>
            <person name="Hibbett D."/>
            <person name="Martinez A.T."/>
            <person name="Grigoriev I.V."/>
        </authorList>
    </citation>
    <scope>NUCLEOTIDE SEQUENCE</scope>
    <source>
        <strain evidence="13">AH 40177</strain>
    </source>
</reference>
<comment type="catalytic activity">
    <reaction evidence="8">
        <text>L-seryl-[protein] + ATP = O-phospho-L-seryl-[protein] + ADP + H(+)</text>
        <dbReference type="Rhea" id="RHEA:17989"/>
        <dbReference type="Rhea" id="RHEA-COMP:9863"/>
        <dbReference type="Rhea" id="RHEA-COMP:11604"/>
        <dbReference type="ChEBI" id="CHEBI:15378"/>
        <dbReference type="ChEBI" id="CHEBI:29999"/>
        <dbReference type="ChEBI" id="CHEBI:30616"/>
        <dbReference type="ChEBI" id="CHEBI:83421"/>
        <dbReference type="ChEBI" id="CHEBI:456216"/>
        <dbReference type="EC" id="2.7.11.1"/>
    </reaction>
</comment>
<dbReference type="InterPro" id="IPR000719">
    <property type="entry name" value="Prot_kinase_dom"/>
</dbReference>
<protein>
    <recommendedName>
        <fullName evidence="1">non-specific serine/threonine protein kinase</fullName>
        <ecNumber evidence="1">2.7.11.1</ecNumber>
    </recommendedName>
    <alternativeName>
        <fullName evidence="9">Halotolerance protein 4</fullName>
    </alternativeName>
</protein>
<accession>A0A9P5UCE4</accession>
<sequence length="542" mass="59048">MGLDSSEVQTDGEGPEGSDKPPHENQSSMSGVPLPPPESGNYDKEPGFTVGALRKLVQERDPTPTQALVAKTMAAVSTPPIITQQSSMATTTTSATNSPASSPTVSEYDWNTSAPSTRTNSRAPSRAPSMSNGVAGQLQMSKGPAKSHAAPEPSPAKTKPASVHSTDGEKHKFTLKDLLANGPKLARKSSQRSNGSRSSRKSDGGESDGGGYRSGGGPKSTAGDSTASLSKKYGVCQKLAIGKGATSVVKLAHKWDRSEERLYAVKEFRKRRKNETEKEYVKKLTAEFCISSTLHHTNIVETVDLVQDESQHWCEVMEFCPGGDLYAAIKKGGMSPSEVECCFKQILCGVDYLHSQGVAHRDLKPENLFFDAKGHLKIGDYGASTVYRLPWEATIHMSTGLCGSEPYIAPEQFLGKPYDARLVDIWACGIVYYCLHFSELPWRAAQQSDQLFVSYADACKSTQPAQSACPPTINNLSPRACRTLLRRMLEPDPKLRASIEEVMKHTWIQGIEVCHEADNPKHVHAHARQLSLQQLGEFRDDR</sequence>
<dbReference type="InterPro" id="IPR017441">
    <property type="entry name" value="Protein_kinase_ATP_BS"/>
</dbReference>
<dbReference type="PROSITE" id="PS00107">
    <property type="entry name" value="PROTEIN_KINASE_ATP"/>
    <property type="match status" value="1"/>
</dbReference>
<evidence type="ECO:0000256" key="9">
    <source>
        <dbReference type="ARBA" id="ARBA00078109"/>
    </source>
</evidence>
<dbReference type="CDD" id="cd13994">
    <property type="entry name" value="STKc_HAL4_like"/>
    <property type="match status" value="1"/>
</dbReference>
<comment type="caution">
    <text evidence="13">The sequence shown here is derived from an EMBL/GenBank/DDBJ whole genome shotgun (WGS) entry which is preliminary data.</text>
</comment>
<dbReference type="InterPro" id="IPR008271">
    <property type="entry name" value="Ser/Thr_kinase_AS"/>
</dbReference>
<evidence type="ECO:0000313" key="13">
    <source>
        <dbReference type="EMBL" id="KAF9074041.1"/>
    </source>
</evidence>
<evidence type="ECO:0000313" key="14">
    <source>
        <dbReference type="Proteomes" id="UP000772434"/>
    </source>
</evidence>
<keyword evidence="5 13" id="KW-0418">Kinase</keyword>
<evidence type="ECO:0000256" key="6">
    <source>
        <dbReference type="ARBA" id="ARBA00022840"/>
    </source>
</evidence>
<keyword evidence="6 10" id="KW-0067">ATP-binding</keyword>
<proteinExistence type="predicted"/>
<evidence type="ECO:0000256" key="3">
    <source>
        <dbReference type="ARBA" id="ARBA00022679"/>
    </source>
</evidence>
<dbReference type="Gene3D" id="1.10.510.10">
    <property type="entry name" value="Transferase(Phosphotransferase) domain 1"/>
    <property type="match status" value="1"/>
</dbReference>
<dbReference type="SMART" id="SM00220">
    <property type="entry name" value="S_TKc"/>
    <property type="match status" value="1"/>
</dbReference>
<keyword evidence="4 10" id="KW-0547">Nucleotide-binding</keyword>
<feature type="region of interest" description="Disordered" evidence="11">
    <location>
        <begin position="1"/>
        <end position="227"/>
    </location>
</feature>
<keyword evidence="14" id="KW-1185">Reference proteome</keyword>
<feature type="compositionally biased region" description="Low complexity" evidence="11">
    <location>
        <begin position="83"/>
        <end position="106"/>
    </location>
</feature>
<evidence type="ECO:0000256" key="5">
    <source>
        <dbReference type="ARBA" id="ARBA00022777"/>
    </source>
</evidence>
<evidence type="ECO:0000256" key="7">
    <source>
        <dbReference type="ARBA" id="ARBA00047899"/>
    </source>
</evidence>
<dbReference type="InterPro" id="IPR011009">
    <property type="entry name" value="Kinase-like_dom_sf"/>
</dbReference>
<dbReference type="AlphaFoldDB" id="A0A9P5UCE4"/>
<evidence type="ECO:0000256" key="8">
    <source>
        <dbReference type="ARBA" id="ARBA00048679"/>
    </source>
</evidence>
<feature type="compositionally biased region" description="Polar residues" evidence="11">
    <location>
        <begin position="109"/>
        <end position="140"/>
    </location>
</feature>
<feature type="compositionally biased region" description="Gly residues" evidence="11">
    <location>
        <begin position="207"/>
        <end position="218"/>
    </location>
</feature>
<feature type="compositionally biased region" description="Basic and acidic residues" evidence="11">
    <location>
        <begin position="166"/>
        <end position="175"/>
    </location>
</feature>
<evidence type="ECO:0000256" key="1">
    <source>
        <dbReference type="ARBA" id="ARBA00012513"/>
    </source>
</evidence>
<name>A0A9P5UCE4_9AGAR</name>
<dbReference type="PROSITE" id="PS50011">
    <property type="entry name" value="PROTEIN_KINASE_DOM"/>
    <property type="match status" value="1"/>
</dbReference>
<evidence type="ECO:0000259" key="12">
    <source>
        <dbReference type="PROSITE" id="PS50011"/>
    </source>
</evidence>
<dbReference type="OrthoDB" id="6513151at2759"/>
<dbReference type="PANTHER" id="PTHR24343">
    <property type="entry name" value="SERINE/THREONINE KINASE"/>
    <property type="match status" value="1"/>
</dbReference>
<dbReference type="SUPFAM" id="SSF56112">
    <property type="entry name" value="Protein kinase-like (PK-like)"/>
    <property type="match status" value="1"/>
</dbReference>
<evidence type="ECO:0000256" key="4">
    <source>
        <dbReference type="ARBA" id="ARBA00022741"/>
    </source>
</evidence>